<evidence type="ECO:0000259" key="4">
    <source>
        <dbReference type="Pfam" id="PF00139"/>
    </source>
</evidence>
<evidence type="ECO:0000313" key="5">
    <source>
        <dbReference type="EMBL" id="KAK7319517.1"/>
    </source>
</evidence>
<gene>
    <name evidence="5" type="ORF">RJT34_04238</name>
</gene>
<organism evidence="5 6">
    <name type="scientific">Clitoria ternatea</name>
    <name type="common">Butterfly pea</name>
    <dbReference type="NCBI Taxonomy" id="43366"/>
    <lineage>
        <taxon>Eukaryota</taxon>
        <taxon>Viridiplantae</taxon>
        <taxon>Streptophyta</taxon>
        <taxon>Embryophyta</taxon>
        <taxon>Tracheophyta</taxon>
        <taxon>Spermatophyta</taxon>
        <taxon>Magnoliopsida</taxon>
        <taxon>eudicotyledons</taxon>
        <taxon>Gunneridae</taxon>
        <taxon>Pentapetalae</taxon>
        <taxon>rosids</taxon>
        <taxon>fabids</taxon>
        <taxon>Fabales</taxon>
        <taxon>Fabaceae</taxon>
        <taxon>Papilionoideae</taxon>
        <taxon>50 kb inversion clade</taxon>
        <taxon>NPAAA clade</taxon>
        <taxon>indigoferoid/millettioid clade</taxon>
        <taxon>Phaseoleae</taxon>
        <taxon>Clitoria</taxon>
    </lineage>
</organism>
<dbReference type="InterPro" id="IPR013320">
    <property type="entry name" value="ConA-like_dom_sf"/>
</dbReference>
<feature type="compositionally biased region" description="Polar residues" evidence="3">
    <location>
        <begin position="253"/>
        <end position="264"/>
    </location>
</feature>
<dbReference type="InterPro" id="IPR001220">
    <property type="entry name" value="Legume_lectin_dom"/>
</dbReference>
<dbReference type="AlphaFoldDB" id="A0AAN9Q2F9"/>
<feature type="region of interest" description="Disordered" evidence="3">
    <location>
        <begin position="563"/>
        <end position="587"/>
    </location>
</feature>
<comment type="caution">
    <text evidence="5">The sequence shown here is derived from an EMBL/GenBank/DDBJ whole genome shotgun (WGS) entry which is preliminary data.</text>
</comment>
<feature type="region of interest" description="Disordered" evidence="3">
    <location>
        <begin position="245"/>
        <end position="264"/>
    </location>
</feature>
<protein>
    <recommendedName>
        <fullName evidence="4">Legume lectin domain-containing protein</fullName>
    </recommendedName>
</protein>
<dbReference type="InterPro" id="IPR019825">
    <property type="entry name" value="Lectin_legB_Mn/Ca_BS"/>
</dbReference>
<dbReference type="Pfam" id="PF00139">
    <property type="entry name" value="Lectin_legB"/>
    <property type="match status" value="1"/>
</dbReference>
<comment type="similarity">
    <text evidence="1">Belongs to the leguminous lectin family.</text>
</comment>
<evidence type="ECO:0000256" key="1">
    <source>
        <dbReference type="ARBA" id="ARBA00007606"/>
    </source>
</evidence>
<sequence length="668" mass="75264">MFVNTGQLSNHEHGLQPLANYIVQRLPVLRPYGDGLAFFLASPNLTSTNDTQQLRGGGLGIGLVDLDQNLIQTPYQFVAVEFDTFSNEWDPDGAHVGVNLNDMESAIIETWRPNITRGEVCNCIIQYDSRHQSLDVFYSALKFTGGNVTNTTKQLSCNVDITDHLPEWVIVGISAATGGCFEEHTLLSWSFRTSLPSSPPPRNAGPKKVKNSIHLKLLEGIAIGTALFWSLFVLVHLSLSKMDKGKQEEESTSEATSDQNMNDGFQMSTGPKKISYYELVACGRKAIHYRDLEGEVSLVQWVWELYGMGNLLAAADPKLCGVFDVQQMECLLVVGLWCANPDCTSRPSIRQVIKVLNCEAPLPILPQRIPMLTYVCPMTNELFITVSSSLKATPTVKGENDQIKAKISNSLRRVWHERLKSKRLGEQFVLSWEQCLANAAKKGGSGQEELDWDSYDKIKQQLEPCQLLQTEKKKKKKKKPMTVCGAKKFIQSWRESIAKAAKKGGNGEQELDWDSYEKIQEEMAFLRQLQHTTKKEKAKEMARVEKAKEAASIKAIIKKVMLPQKRKDRHEKAKARRNTKSPLYRSAKEHEAALEVTQEFKLHSKFTKIHPSKSNGSEVAREGKVFNSIFRTDNKLDLELIKRVKMQKEISLADQIKAVRDQKGKLQQ</sequence>
<evidence type="ECO:0000313" key="6">
    <source>
        <dbReference type="Proteomes" id="UP001359559"/>
    </source>
</evidence>
<dbReference type="PROSITE" id="PS00307">
    <property type="entry name" value="LECTIN_LEGUME_BETA"/>
    <property type="match status" value="1"/>
</dbReference>
<proteinExistence type="inferred from homology"/>
<reference evidence="5 6" key="1">
    <citation type="submission" date="2024-01" db="EMBL/GenBank/DDBJ databases">
        <title>The genomes of 5 underutilized Papilionoideae crops provide insights into root nodulation and disease resistance.</title>
        <authorList>
            <person name="Yuan L."/>
        </authorList>
    </citation>
    <scope>NUCLEOTIDE SEQUENCE [LARGE SCALE GENOMIC DNA]</scope>
    <source>
        <strain evidence="5">LY-2023</strain>
        <tissue evidence="5">Leaf</tissue>
    </source>
</reference>
<keyword evidence="2" id="KW-0430">Lectin</keyword>
<dbReference type="Gene3D" id="2.60.120.200">
    <property type="match status" value="1"/>
</dbReference>
<name>A0AAN9Q2F9_CLITE</name>
<dbReference type="PANTHER" id="PTHR34199:SF1">
    <property type="entry name" value="HISTONE-LYSINE N-METHYLTRANSFERASE, H3 LYSINE-79 SPECIFIC-LIKE PROTEIN"/>
    <property type="match status" value="1"/>
</dbReference>
<dbReference type="GO" id="GO:0030246">
    <property type="term" value="F:carbohydrate binding"/>
    <property type="evidence" value="ECO:0007669"/>
    <property type="project" value="UniProtKB-KW"/>
</dbReference>
<evidence type="ECO:0000256" key="2">
    <source>
        <dbReference type="ARBA" id="ARBA00022734"/>
    </source>
</evidence>
<keyword evidence="6" id="KW-1185">Reference proteome</keyword>
<dbReference type="EMBL" id="JAYKXN010000001">
    <property type="protein sequence ID" value="KAK7319517.1"/>
    <property type="molecule type" value="Genomic_DNA"/>
</dbReference>
<feature type="compositionally biased region" description="Basic residues" evidence="3">
    <location>
        <begin position="564"/>
        <end position="579"/>
    </location>
</feature>
<dbReference type="Gene3D" id="1.10.510.10">
    <property type="entry name" value="Transferase(Phosphotransferase) domain 1"/>
    <property type="match status" value="1"/>
</dbReference>
<dbReference type="Proteomes" id="UP001359559">
    <property type="component" value="Unassembled WGS sequence"/>
</dbReference>
<dbReference type="PANTHER" id="PTHR34199">
    <property type="entry name" value="NUMOD3 MOTIF FAMILY PROTEIN, EXPRESSED"/>
    <property type="match status" value="1"/>
</dbReference>
<evidence type="ECO:0000256" key="3">
    <source>
        <dbReference type="SAM" id="MobiDB-lite"/>
    </source>
</evidence>
<accession>A0AAN9Q2F9</accession>
<dbReference type="SUPFAM" id="SSF49899">
    <property type="entry name" value="Concanavalin A-like lectins/glucanases"/>
    <property type="match status" value="1"/>
</dbReference>
<feature type="domain" description="Legume lectin" evidence="4">
    <location>
        <begin position="31"/>
        <end position="198"/>
    </location>
</feature>